<dbReference type="EMBL" id="CP040428">
    <property type="protein sequence ID" value="QCT19565.1"/>
    <property type="molecule type" value="Genomic_DNA"/>
</dbReference>
<evidence type="ECO:0000256" key="5">
    <source>
        <dbReference type="ARBA" id="ARBA00023098"/>
    </source>
</evidence>
<evidence type="ECO:0000256" key="8">
    <source>
        <dbReference type="ARBA" id="ARBA00023209"/>
    </source>
</evidence>
<accession>A0A4P8YFX8</accession>
<evidence type="ECO:0000256" key="3">
    <source>
        <dbReference type="ARBA" id="ARBA00022516"/>
    </source>
</evidence>
<evidence type="ECO:0000256" key="13">
    <source>
        <dbReference type="SAM" id="MobiDB-lite"/>
    </source>
</evidence>
<dbReference type="GO" id="GO:0005886">
    <property type="term" value="C:plasma membrane"/>
    <property type="evidence" value="ECO:0007669"/>
    <property type="project" value="UniProtKB-SubCell"/>
</dbReference>
<evidence type="ECO:0000256" key="4">
    <source>
        <dbReference type="ARBA" id="ARBA00022793"/>
    </source>
</evidence>
<evidence type="ECO:0000313" key="14">
    <source>
        <dbReference type="EMBL" id="QCT19565.1"/>
    </source>
</evidence>
<keyword evidence="2 12" id="KW-1003">Cell membrane</keyword>
<feature type="compositionally biased region" description="Basic and acidic residues" evidence="13">
    <location>
        <begin position="336"/>
        <end position="372"/>
    </location>
</feature>
<feature type="region of interest" description="Disordered" evidence="13">
    <location>
        <begin position="336"/>
        <end position="406"/>
    </location>
</feature>
<dbReference type="GO" id="GO:0006646">
    <property type="term" value="P:phosphatidylethanolamine biosynthetic process"/>
    <property type="evidence" value="ECO:0007669"/>
    <property type="project" value="UniProtKB-UniRule"/>
</dbReference>
<feature type="active site" description="Charge relay system; for autoendoproteolytic cleavage activity" evidence="12">
    <location>
        <position position="147"/>
    </location>
</feature>
<reference evidence="14 15" key="1">
    <citation type="submission" date="2019-05" db="EMBL/GenBank/DDBJ databases">
        <title>Complete genome sequence of Izhakiella calystegiae KSNA2, an endophyte isolated from beach morning glory (Calystegia soldanella).</title>
        <authorList>
            <person name="Jiang L."/>
            <person name="Jeong J.C."/>
            <person name="Kim C.Y."/>
            <person name="Kim D.H."/>
            <person name="Kim S.W."/>
            <person name="Lee j."/>
        </authorList>
    </citation>
    <scope>NUCLEOTIDE SEQUENCE [LARGE SCALE GENOMIC DNA]</scope>
    <source>
        <strain evidence="14 15">KSNA2</strain>
    </source>
</reference>
<protein>
    <recommendedName>
        <fullName evidence="12">Phosphatidylserine decarboxylase proenzyme</fullName>
        <ecNumber evidence="12">4.1.1.65</ecNumber>
    </recommendedName>
    <component>
        <recommendedName>
            <fullName evidence="12">Phosphatidylserine decarboxylase alpha chain</fullName>
        </recommendedName>
    </component>
    <component>
        <recommendedName>
            <fullName evidence="12">Phosphatidylserine decarboxylase beta chain</fullName>
        </recommendedName>
    </component>
</protein>
<evidence type="ECO:0000256" key="7">
    <source>
        <dbReference type="ARBA" id="ARBA00023145"/>
    </source>
</evidence>
<comment type="similarity">
    <text evidence="12">Belongs to the phosphatidylserine decarboxylase family. PSD-B subfamily. Prokaryotic type I sub-subfamily.</text>
</comment>
<feature type="active site" description="Charge relay system; for autoendoproteolytic cleavage activity" evidence="12">
    <location>
        <position position="90"/>
    </location>
</feature>
<keyword evidence="6 12" id="KW-0472">Membrane</keyword>
<dbReference type="Pfam" id="PF02666">
    <property type="entry name" value="PS_Dcarbxylase"/>
    <property type="match status" value="1"/>
</dbReference>
<keyword evidence="9 12" id="KW-0456">Lyase</keyword>
<evidence type="ECO:0000256" key="2">
    <source>
        <dbReference type="ARBA" id="ARBA00022475"/>
    </source>
</evidence>
<proteinExistence type="inferred from homology"/>
<keyword evidence="7 12" id="KW-0865">Zymogen</keyword>
<sequence length="406" mass="43361">MLNDIKLSLQYILPKQWLTRLAGWGASKRAGWLTKLVIDLFVKYYKVDMKEALKPDTASYRTFNDFFVRPLREEVRPLDTDPGVLVMPADGAISQLGAIEQNKLLQAKGHHYTLDALLAGNTQMADLFRDGSFVTTYLSPRDYHRVHMPCNGILREMIYVPGDLFSVNHLTAQNVPNLFARNERVICLFDTEFGPMAQILVGATIVGSIETVWAGTITPPREGIIKRWSWPEGESEGSVALLKGQEMGRFKLGSTVINLFAPGKVELLGSLRSLSATRIGQPLALSAEAAKAAADAKAAEEAKAAADAKAAEEAKAAADAKAAEEAKAAADAKAAEEAKAAADAKAAEEAKAAADAKAAEEAKAAAEAKATEENNPTAGRSSAPAQAPASAQDEQPNASASDKTER</sequence>
<dbReference type="InterPro" id="IPR033178">
    <property type="entry name" value="PSD_type1_pro"/>
</dbReference>
<name>A0A4P8YFX8_9ENTR</name>
<feature type="active site" description="Schiff-base intermediate with substrate; via pyruvic acid; for decarboxylase activity" evidence="12">
    <location>
        <position position="254"/>
    </location>
</feature>
<feature type="active site" description="Charge relay system; for autoendoproteolytic cleavage activity" evidence="12">
    <location>
        <position position="254"/>
    </location>
</feature>
<dbReference type="OrthoDB" id="9802030at2"/>
<keyword evidence="15" id="KW-1185">Reference proteome</keyword>
<comment type="PTM">
    <text evidence="12">Is synthesized initially as an inactive proenzyme. Formation of the active enzyme involves a self-maturation process in which the active site pyruvoyl group is generated from an internal serine residue via an autocatalytic post-translational modification. Two non-identical subunits are generated from the proenzyme in this reaction, and the pyruvate is formed at the N-terminus of the alpha chain, which is derived from the carboxyl end of the proenzyme. The autoendoproteolytic cleavage occurs by a canonical serine protease mechanism, in which the side chain hydroxyl group of the serine supplies its oxygen atom to form the C-terminus of the beta chain, while the remainder of the serine residue undergoes an oxidative deamination to produce ammonia and the pyruvoyl prosthetic group on the alpha chain. During this reaction, the Ser that is part of the protease active site of the proenzyme becomes the pyruvoyl prosthetic group, which constitutes an essential element of the active site of the mature decarboxylase.</text>
</comment>
<dbReference type="UniPathway" id="UPA00558">
    <property type="reaction ID" value="UER00616"/>
</dbReference>
<feature type="modified residue" description="Pyruvic acid (Ser); by autocatalysis" evidence="12">
    <location>
        <position position="254"/>
    </location>
</feature>
<dbReference type="Proteomes" id="UP000302163">
    <property type="component" value="Chromosome"/>
</dbReference>
<evidence type="ECO:0000256" key="12">
    <source>
        <dbReference type="HAMAP-Rule" id="MF_00662"/>
    </source>
</evidence>
<organism evidence="14 15">
    <name type="scientific">Jejubacter calystegiae</name>
    <dbReference type="NCBI Taxonomy" id="2579935"/>
    <lineage>
        <taxon>Bacteria</taxon>
        <taxon>Pseudomonadati</taxon>
        <taxon>Pseudomonadota</taxon>
        <taxon>Gammaproteobacteria</taxon>
        <taxon>Enterobacterales</taxon>
        <taxon>Enterobacteriaceae</taxon>
        <taxon>Jejubacter</taxon>
    </lineage>
</organism>
<keyword evidence="8 12" id="KW-0594">Phospholipid biosynthesis</keyword>
<feature type="chain" id="PRO_5023491358" description="Phosphatidylserine decarboxylase alpha chain" evidence="12">
    <location>
        <begin position="254"/>
        <end position="406"/>
    </location>
</feature>
<comment type="cofactor">
    <cofactor evidence="12">
        <name>pyruvate</name>
        <dbReference type="ChEBI" id="CHEBI:15361"/>
    </cofactor>
    <text evidence="12">Binds 1 pyruvoyl group covalently per subunit.</text>
</comment>
<comment type="subunit">
    <text evidence="12">Heterodimer of a large membrane-associated beta subunit and a small pyruvoyl-containing alpha subunit.</text>
</comment>
<comment type="catalytic activity">
    <reaction evidence="12">
        <text>a 1,2-diacyl-sn-glycero-3-phospho-L-serine + H(+) = a 1,2-diacyl-sn-glycero-3-phosphoethanolamine + CO2</text>
        <dbReference type="Rhea" id="RHEA:20828"/>
        <dbReference type="ChEBI" id="CHEBI:15378"/>
        <dbReference type="ChEBI" id="CHEBI:16526"/>
        <dbReference type="ChEBI" id="CHEBI:57262"/>
        <dbReference type="ChEBI" id="CHEBI:64612"/>
        <dbReference type="EC" id="4.1.1.65"/>
    </reaction>
</comment>
<evidence type="ECO:0000256" key="11">
    <source>
        <dbReference type="ARBA" id="ARBA00023317"/>
    </source>
</evidence>
<comment type="subcellular location">
    <subcellularLocation>
        <location evidence="12">Cell membrane</location>
        <topology evidence="12">Peripheral membrane protein</topology>
    </subcellularLocation>
</comment>
<dbReference type="PANTHER" id="PTHR10067:SF6">
    <property type="entry name" value="PHOSPHATIDYLSERINE DECARBOXYLASE PROENZYME, MITOCHONDRIAL"/>
    <property type="match status" value="1"/>
</dbReference>
<evidence type="ECO:0000256" key="10">
    <source>
        <dbReference type="ARBA" id="ARBA00023264"/>
    </source>
</evidence>
<keyword evidence="4 12" id="KW-0210">Decarboxylase</keyword>
<feature type="chain" id="PRO_5023491359" description="Phosphatidylserine decarboxylase beta chain" evidence="12">
    <location>
        <begin position="1"/>
        <end position="253"/>
    </location>
</feature>
<keyword evidence="10 12" id="KW-1208">Phospholipid metabolism</keyword>
<dbReference type="PANTHER" id="PTHR10067">
    <property type="entry name" value="PHOSPHATIDYLSERINE DECARBOXYLASE"/>
    <property type="match status" value="1"/>
</dbReference>
<dbReference type="AlphaFoldDB" id="A0A4P8YFX8"/>
<dbReference type="NCBIfam" id="TIGR00163">
    <property type="entry name" value="PS_decarb"/>
    <property type="match status" value="1"/>
</dbReference>
<dbReference type="EC" id="4.1.1.65" evidence="12"/>
<evidence type="ECO:0000256" key="9">
    <source>
        <dbReference type="ARBA" id="ARBA00023239"/>
    </source>
</evidence>
<dbReference type="InterPro" id="IPR003817">
    <property type="entry name" value="PS_Dcarbxylase"/>
</dbReference>
<dbReference type="HAMAP" id="MF_00662">
    <property type="entry name" value="PS_decarb_PSD_B_type1"/>
    <property type="match status" value="1"/>
</dbReference>
<comment type="pathway">
    <text evidence="1">Lipid metabolism.</text>
</comment>
<keyword evidence="5 12" id="KW-0443">Lipid metabolism</keyword>
<keyword evidence="3 12" id="KW-0444">Lipid biosynthesis</keyword>
<dbReference type="GO" id="GO:0004609">
    <property type="term" value="F:phosphatidylserine decarboxylase activity"/>
    <property type="evidence" value="ECO:0007669"/>
    <property type="project" value="UniProtKB-UniRule"/>
</dbReference>
<feature type="compositionally biased region" description="Low complexity" evidence="13">
    <location>
        <begin position="381"/>
        <end position="392"/>
    </location>
</feature>
<comment type="pathway">
    <text evidence="12">Phospholipid metabolism; phosphatidylethanolamine biosynthesis; phosphatidylethanolamine from CDP-diacylglycerol: step 2/2.</text>
</comment>
<feature type="site" description="Cleavage (non-hydrolytic); by autocatalysis" evidence="12">
    <location>
        <begin position="253"/>
        <end position="254"/>
    </location>
</feature>
<dbReference type="InterPro" id="IPR033177">
    <property type="entry name" value="PSD-B"/>
</dbReference>
<evidence type="ECO:0000313" key="15">
    <source>
        <dbReference type="Proteomes" id="UP000302163"/>
    </source>
</evidence>
<dbReference type="KEGG" id="izh:FEM41_07810"/>
<keyword evidence="11 12" id="KW-0670">Pyruvate</keyword>
<evidence type="ECO:0000256" key="1">
    <source>
        <dbReference type="ARBA" id="ARBA00005189"/>
    </source>
</evidence>
<evidence type="ECO:0000256" key="6">
    <source>
        <dbReference type="ARBA" id="ARBA00023136"/>
    </source>
</evidence>
<gene>
    <name evidence="12 14" type="primary">psd</name>
    <name evidence="14" type="ORF">FEM41_07810</name>
</gene>
<feature type="compositionally biased region" description="Polar residues" evidence="13">
    <location>
        <begin position="393"/>
        <end position="406"/>
    </location>
</feature>
<comment type="function">
    <text evidence="12">Catalyzes the formation of phosphatidylethanolamine (PtdEtn) from phosphatidylserine (PtdSer).</text>
</comment>